<dbReference type="AlphaFoldDB" id="A0A0A0KA18"/>
<organism evidence="1 2">
    <name type="scientific">Cucumis sativus</name>
    <name type="common">Cucumber</name>
    <dbReference type="NCBI Taxonomy" id="3659"/>
    <lineage>
        <taxon>Eukaryota</taxon>
        <taxon>Viridiplantae</taxon>
        <taxon>Streptophyta</taxon>
        <taxon>Embryophyta</taxon>
        <taxon>Tracheophyta</taxon>
        <taxon>Spermatophyta</taxon>
        <taxon>Magnoliopsida</taxon>
        <taxon>eudicotyledons</taxon>
        <taxon>Gunneridae</taxon>
        <taxon>Pentapetalae</taxon>
        <taxon>rosids</taxon>
        <taxon>fabids</taxon>
        <taxon>Cucurbitales</taxon>
        <taxon>Cucurbitaceae</taxon>
        <taxon>Benincaseae</taxon>
        <taxon>Cucumis</taxon>
    </lineage>
</organism>
<reference evidence="1 2" key="4">
    <citation type="journal article" date="2011" name="BMC Genomics">
        <title>RNA-Seq improves annotation of protein-coding genes in the cucumber genome.</title>
        <authorList>
            <person name="Li Z."/>
            <person name="Zhang Z."/>
            <person name="Yan P."/>
            <person name="Huang S."/>
            <person name="Fei Z."/>
            <person name="Lin K."/>
        </authorList>
    </citation>
    <scope>NUCLEOTIDE SEQUENCE [LARGE SCALE GENOMIC DNA]</scope>
    <source>
        <strain evidence="2">cv. 9930</strain>
    </source>
</reference>
<evidence type="ECO:0000313" key="2">
    <source>
        <dbReference type="Proteomes" id="UP000029981"/>
    </source>
</evidence>
<reference evidence="1 2" key="2">
    <citation type="journal article" date="2009" name="PLoS ONE">
        <title>An integrated genetic and cytogenetic map of the cucumber genome.</title>
        <authorList>
            <person name="Ren Y."/>
            <person name="Zhang Z."/>
            <person name="Liu J."/>
            <person name="Staub J.E."/>
            <person name="Han Y."/>
            <person name="Cheng Z."/>
            <person name="Li X."/>
            <person name="Lu J."/>
            <person name="Miao H."/>
            <person name="Kang H."/>
            <person name="Xie B."/>
            <person name="Gu X."/>
            <person name="Wang X."/>
            <person name="Du Y."/>
            <person name="Jin W."/>
            <person name="Huang S."/>
        </authorList>
    </citation>
    <scope>NUCLEOTIDE SEQUENCE [LARGE SCALE GENOMIC DNA]</scope>
    <source>
        <strain evidence="2">cv. 9930</strain>
    </source>
</reference>
<dbReference type="EMBL" id="CM002927">
    <property type="protein sequence ID" value="KGN45689.1"/>
    <property type="molecule type" value="Genomic_DNA"/>
</dbReference>
<dbReference type="KEGG" id="csv:101219791"/>
<sequence length="258" mass="29441">MWSFRVAVDDMKVLIDSLITLGLVDVMADAIFSPDMFCILADSDVSLQSAFGLQLWPPFFDSFYSDNLRQIFWFRLTHLFPLALELLESGCTSLTFSIERFRHNYAQFKFEGPNGLLREVNFRLTPIVRPLRIGQIDLSAFVTMDSQEFSYIISQYNMFDYVEVIITSRRVSFSSSTIQETTISAEDGRCIVGGVRAPVQVQFIITMSQPNAFFHFASQSKRIWLFKEVNSTKGIITAPLGLYGRLVSFFCDDSTLPM</sequence>
<name>A0A0A0KA18_CUCSA</name>
<dbReference type="OrthoDB" id="1545889at2759"/>
<dbReference type="Proteomes" id="UP000029981">
    <property type="component" value="Chromosome 6"/>
</dbReference>
<evidence type="ECO:0000313" key="1">
    <source>
        <dbReference type="EMBL" id="KGN45689.1"/>
    </source>
</evidence>
<accession>A0A0A0KA18</accession>
<reference evidence="1 2" key="1">
    <citation type="journal article" date="2009" name="Nat. Genet.">
        <title>The genome of the cucumber, Cucumis sativus L.</title>
        <authorList>
            <person name="Huang S."/>
            <person name="Li R."/>
            <person name="Zhang Z."/>
            <person name="Li L."/>
            <person name="Gu X."/>
            <person name="Fan W."/>
            <person name="Lucas W.J."/>
            <person name="Wang X."/>
            <person name="Xie B."/>
            <person name="Ni P."/>
            <person name="Ren Y."/>
            <person name="Zhu H."/>
            <person name="Li J."/>
            <person name="Lin K."/>
            <person name="Jin W."/>
            <person name="Fei Z."/>
            <person name="Li G."/>
            <person name="Staub J."/>
            <person name="Kilian A."/>
            <person name="van der Vossen E.A."/>
            <person name="Wu Y."/>
            <person name="Guo J."/>
            <person name="He J."/>
            <person name="Jia Z."/>
            <person name="Ren Y."/>
            <person name="Tian G."/>
            <person name="Lu Y."/>
            <person name="Ruan J."/>
            <person name="Qian W."/>
            <person name="Wang M."/>
            <person name="Huang Q."/>
            <person name="Li B."/>
            <person name="Xuan Z."/>
            <person name="Cao J."/>
            <person name="Asan"/>
            <person name="Wu Z."/>
            <person name="Zhang J."/>
            <person name="Cai Q."/>
            <person name="Bai Y."/>
            <person name="Zhao B."/>
            <person name="Han Y."/>
            <person name="Li Y."/>
            <person name="Li X."/>
            <person name="Wang S."/>
            <person name="Shi Q."/>
            <person name="Liu S."/>
            <person name="Cho W.K."/>
            <person name="Kim J.Y."/>
            <person name="Xu Y."/>
            <person name="Heller-Uszynska K."/>
            <person name="Miao H."/>
            <person name="Cheng Z."/>
            <person name="Zhang S."/>
            <person name="Wu J."/>
            <person name="Yang Y."/>
            <person name="Kang H."/>
            <person name="Li M."/>
            <person name="Liang H."/>
            <person name="Ren X."/>
            <person name="Shi Z."/>
            <person name="Wen M."/>
            <person name="Jian M."/>
            <person name="Yang H."/>
            <person name="Zhang G."/>
            <person name="Yang Z."/>
            <person name="Chen R."/>
            <person name="Liu S."/>
            <person name="Li J."/>
            <person name="Ma L."/>
            <person name="Liu H."/>
            <person name="Zhou Y."/>
            <person name="Zhao J."/>
            <person name="Fang X."/>
            <person name="Li G."/>
            <person name="Fang L."/>
            <person name="Li Y."/>
            <person name="Liu D."/>
            <person name="Zheng H."/>
            <person name="Zhang Y."/>
            <person name="Qin N."/>
            <person name="Li Z."/>
            <person name="Yang G."/>
            <person name="Yang S."/>
            <person name="Bolund L."/>
            <person name="Kristiansen K."/>
            <person name="Zheng H."/>
            <person name="Li S."/>
            <person name="Zhang X."/>
            <person name="Yang H."/>
            <person name="Wang J."/>
            <person name="Sun R."/>
            <person name="Zhang B."/>
            <person name="Jiang S."/>
            <person name="Wang J."/>
            <person name="Du Y."/>
            <person name="Li S."/>
        </authorList>
    </citation>
    <scope>NUCLEOTIDE SEQUENCE [LARGE SCALE GENOMIC DNA]</scope>
    <source>
        <strain evidence="2">cv. 9930</strain>
    </source>
</reference>
<reference evidence="1 2" key="3">
    <citation type="journal article" date="2010" name="BMC Genomics">
        <title>Transcriptome sequencing and comparative analysis of cucumber flowers with different sex types.</title>
        <authorList>
            <person name="Guo S."/>
            <person name="Zheng Y."/>
            <person name="Joung J.G."/>
            <person name="Liu S."/>
            <person name="Zhang Z."/>
            <person name="Crasta O.R."/>
            <person name="Sobral B.W."/>
            <person name="Xu Y."/>
            <person name="Huang S."/>
            <person name="Fei Z."/>
        </authorList>
    </citation>
    <scope>NUCLEOTIDE SEQUENCE [LARGE SCALE GENOMIC DNA]</scope>
    <source>
        <strain evidence="2">cv. 9930</strain>
    </source>
</reference>
<proteinExistence type="predicted"/>
<protein>
    <submittedName>
        <fullName evidence="1">Uncharacterized protein</fullName>
    </submittedName>
</protein>
<gene>
    <name evidence="1" type="ORF">Csa_6G006750</name>
</gene>
<dbReference type="Gene3D" id="3.70.10.10">
    <property type="match status" value="1"/>
</dbReference>
<keyword evidence="2" id="KW-1185">Reference proteome</keyword>
<dbReference type="Gramene" id="KGN45689">
    <property type="protein sequence ID" value="KGN45689"/>
    <property type="gene ID" value="Csa_6G006750"/>
</dbReference>